<dbReference type="InterPro" id="IPR036052">
    <property type="entry name" value="TrpB-like_PALP_sf"/>
</dbReference>
<feature type="domain" description="Tryptophan synthase beta chain-like PALP" evidence="4">
    <location>
        <begin position="24"/>
        <end position="312"/>
    </location>
</feature>
<dbReference type="PANTHER" id="PTHR48078">
    <property type="entry name" value="THREONINE DEHYDRATASE, MITOCHONDRIAL-RELATED"/>
    <property type="match status" value="1"/>
</dbReference>
<keyword evidence="3" id="KW-0456">Lyase</keyword>
<reference evidence="5 6" key="1">
    <citation type="submission" date="2024-03" db="EMBL/GenBank/DDBJ databases">
        <title>Draft genome sequence of Pseudonocardia sp. DW16-2.</title>
        <authorList>
            <person name="Duangmal K."/>
        </authorList>
    </citation>
    <scope>NUCLEOTIDE SEQUENCE [LARGE SCALE GENOMIC DNA]</scope>
    <source>
        <strain evidence="5 6">DW16-2</strain>
    </source>
</reference>
<dbReference type="InterPro" id="IPR001926">
    <property type="entry name" value="TrpB-like_PALP"/>
</dbReference>
<protein>
    <submittedName>
        <fullName evidence="5">Pyridoxal-phosphate dependent enzyme</fullName>
    </submittedName>
</protein>
<organism evidence="5 6">
    <name type="scientific">Pseudonocardia spirodelae</name>
    <dbReference type="NCBI Taxonomy" id="3133431"/>
    <lineage>
        <taxon>Bacteria</taxon>
        <taxon>Bacillati</taxon>
        <taxon>Actinomycetota</taxon>
        <taxon>Actinomycetes</taxon>
        <taxon>Pseudonocardiales</taxon>
        <taxon>Pseudonocardiaceae</taxon>
        <taxon>Pseudonocardia</taxon>
    </lineage>
</organism>
<comment type="caution">
    <text evidence="5">The sequence shown here is derived from an EMBL/GenBank/DDBJ whole genome shotgun (WGS) entry which is preliminary data.</text>
</comment>
<comment type="cofactor">
    <cofactor evidence="1">
        <name>pyridoxal 5'-phosphate</name>
        <dbReference type="ChEBI" id="CHEBI:597326"/>
    </cofactor>
</comment>
<gene>
    <name evidence="5" type="ORF">WJX68_20340</name>
</gene>
<dbReference type="Pfam" id="PF00291">
    <property type="entry name" value="PALP"/>
    <property type="match status" value="1"/>
</dbReference>
<accession>A0ABU8TBJ4</accession>
<dbReference type="RefSeq" id="WP_340293392.1">
    <property type="nucleotide sequence ID" value="NZ_JBBJUP010000018.1"/>
</dbReference>
<evidence type="ECO:0000313" key="6">
    <source>
        <dbReference type="Proteomes" id="UP001364211"/>
    </source>
</evidence>
<dbReference type="InterPro" id="IPR050147">
    <property type="entry name" value="Ser/Thr_Dehydratase"/>
</dbReference>
<proteinExistence type="predicted"/>
<dbReference type="Proteomes" id="UP001364211">
    <property type="component" value="Unassembled WGS sequence"/>
</dbReference>
<keyword evidence="6" id="KW-1185">Reference proteome</keyword>
<keyword evidence="2" id="KW-0663">Pyridoxal phosphate</keyword>
<name>A0ABU8TBJ4_9PSEU</name>
<evidence type="ECO:0000256" key="2">
    <source>
        <dbReference type="ARBA" id="ARBA00022898"/>
    </source>
</evidence>
<dbReference type="SUPFAM" id="SSF53686">
    <property type="entry name" value="Tryptophan synthase beta subunit-like PLP-dependent enzymes"/>
    <property type="match status" value="1"/>
</dbReference>
<dbReference type="PANTHER" id="PTHR48078:SF6">
    <property type="entry name" value="L-THREONINE DEHYDRATASE CATABOLIC TDCB"/>
    <property type="match status" value="1"/>
</dbReference>
<evidence type="ECO:0000256" key="3">
    <source>
        <dbReference type="ARBA" id="ARBA00023239"/>
    </source>
</evidence>
<dbReference type="EMBL" id="JBBJUP010000018">
    <property type="protein sequence ID" value="MEJ8281299.1"/>
    <property type="molecule type" value="Genomic_DNA"/>
</dbReference>
<dbReference type="Gene3D" id="3.40.50.1100">
    <property type="match status" value="2"/>
</dbReference>
<sequence>MVTPLPTRLVTLSDIETAAERIAGGVVRTPTVPSPGLSAALGAPVLLKLEHLQRAGSFKPRGVLAKLASLTGAERAAGVVAVSGGNHGLAVAEVAGAAGVDAVVVMPENAPVRSVTAARAAGADVRLTADIASAFALAGDLQRAGRTLVHPFDDPVIVAAQGTVGLELARDAVALGEPPTDVLVSIGGGALVSGVAAAVGALLPGTRVWGVETVGAEAMSAALAAGGPTPVTITSAITTLSAPSASQLTHDHVRALVHEVLVVDDAEAVRGTLTLAERAGIWAEPAAGCLVPAARRVVGRHPGARLALVVCGANADVGDVVRAAARP</sequence>
<evidence type="ECO:0000256" key="1">
    <source>
        <dbReference type="ARBA" id="ARBA00001933"/>
    </source>
</evidence>
<evidence type="ECO:0000313" key="5">
    <source>
        <dbReference type="EMBL" id="MEJ8281299.1"/>
    </source>
</evidence>
<evidence type="ECO:0000259" key="4">
    <source>
        <dbReference type="Pfam" id="PF00291"/>
    </source>
</evidence>